<reference evidence="1 2" key="1">
    <citation type="journal article" date="2012" name="Stand. Genomic Sci.">
        <title>Complete genome sequence of Terriglobus saanensis type strain SP1PR4(T), an Acidobacteria from tundra soil.</title>
        <authorList>
            <person name="Rawat S.R."/>
            <person name="Mannisto M.K."/>
            <person name="Starovoytov V."/>
            <person name="Goodwin L."/>
            <person name="Nolan M."/>
            <person name="Hauser L."/>
            <person name="Land M."/>
            <person name="Davenport K.W."/>
            <person name="Woyke T."/>
            <person name="Haggblom M.M."/>
        </authorList>
    </citation>
    <scope>NUCLEOTIDE SEQUENCE</scope>
    <source>
        <strain evidence="2">ATCC BAA-1853 / DSM 23119 / SP1PR4</strain>
    </source>
</reference>
<proteinExistence type="predicted"/>
<dbReference type="eggNOG" id="COG5514">
    <property type="taxonomic scope" value="Bacteria"/>
</dbReference>
<keyword evidence="2" id="KW-1185">Reference proteome</keyword>
<dbReference type="EMBL" id="CP002467">
    <property type="protein sequence ID" value="ADV82247.1"/>
    <property type="molecule type" value="Genomic_DNA"/>
</dbReference>
<evidence type="ECO:0000313" key="1">
    <source>
        <dbReference type="EMBL" id="ADV82247.1"/>
    </source>
</evidence>
<dbReference type="AlphaFoldDB" id="E8V0V6"/>
<dbReference type="KEGG" id="tsa:AciPR4_1424"/>
<name>E8V0V6_TERSS</name>
<dbReference type="NCBIfam" id="NF040572">
    <property type="entry name" value="heme_bind_FMP"/>
    <property type="match status" value="1"/>
</dbReference>
<organism evidence="1 2">
    <name type="scientific">Terriglobus saanensis (strain ATCC BAA-1853 / DSM 23119 / SP1PR4)</name>
    <dbReference type="NCBI Taxonomy" id="401053"/>
    <lineage>
        <taxon>Bacteria</taxon>
        <taxon>Pseudomonadati</taxon>
        <taxon>Acidobacteriota</taxon>
        <taxon>Terriglobia</taxon>
        <taxon>Terriglobales</taxon>
        <taxon>Acidobacteriaceae</taxon>
        <taxon>Terriglobus</taxon>
    </lineage>
</organism>
<dbReference type="RefSeq" id="WP_013567980.1">
    <property type="nucleotide sequence ID" value="NC_014963.1"/>
</dbReference>
<dbReference type="Proteomes" id="UP000006844">
    <property type="component" value="Chromosome"/>
</dbReference>
<accession>E8V0V6</accession>
<dbReference type="OrthoDB" id="118689at2"/>
<gene>
    <name evidence="1" type="ordered locus">AciPR4_1424</name>
</gene>
<dbReference type="STRING" id="401053.AciPR4_1424"/>
<evidence type="ECO:0000313" key="2">
    <source>
        <dbReference type="Proteomes" id="UP000006844"/>
    </source>
</evidence>
<dbReference type="HOGENOM" id="CLU_047583_0_0_0"/>
<dbReference type="InterPro" id="IPR047975">
    <property type="entry name" value="Heme_bind_FMP"/>
</dbReference>
<sequence length="304" mass="33150">MSNNRPTTRASAPFDIEHPKLGPLREFPGSWMGQGFNLIARPDFKHGKPFFLEINSTLEDLQFTLIGGDIPDRGSEQVDINVHGLSYLQKVADGATHGALHIETGMWINVPATTDPKEPQTVVRQSTIPHGNSLLAQSTFITEVKGGPTINPVDSFPFTDDTIPGLNTPAQKIITDPDYVGPYLSAPLPPFLPQGLDAKATNRNPNLALLAAIKDQNITHTTVIQVSTVAAQGSTGILNIPFIVRNANALQMDAIFWIETVQPTDGEPFLQLQYVQRVILDFPPKPGAPIIHWPHITVATLVKQ</sequence>
<protein>
    <submittedName>
        <fullName evidence="1">Uncharacterized protein</fullName>
    </submittedName>
</protein>